<comment type="catalytic activity">
    <reaction evidence="8 9">
        <text>NAD(+) + (deoxyribonucleotide)n-3'-hydroxyl + 5'-phospho-(deoxyribonucleotide)m = (deoxyribonucleotide)n+m + AMP + beta-nicotinamide D-nucleotide.</text>
        <dbReference type="EC" id="6.5.1.2"/>
    </reaction>
</comment>
<feature type="binding site" evidence="9">
    <location>
        <begin position="77"/>
        <end position="78"/>
    </location>
    <ligand>
        <name>NAD(+)</name>
        <dbReference type="ChEBI" id="CHEBI:57540"/>
    </ligand>
</feature>
<organism evidence="11 12">
    <name type="scientific">Yimella lutea</name>
    <dbReference type="NCBI Taxonomy" id="587872"/>
    <lineage>
        <taxon>Bacteria</taxon>
        <taxon>Bacillati</taxon>
        <taxon>Actinomycetota</taxon>
        <taxon>Actinomycetes</taxon>
        <taxon>Micrococcales</taxon>
        <taxon>Dermacoccaceae</taxon>
        <taxon>Yimella</taxon>
    </lineage>
</organism>
<evidence type="ECO:0000256" key="7">
    <source>
        <dbReference type="ARBA" id="ARBA00023204"/>
    </source>
</evidence>
<dbReference type="Gene3D" id="3.40.50.10190">
    <property type="entry name" value="BRCT domain"/>
    <property type="match status" value="1"/>
</dbReference>
<feature type="binding site" evidence="9">
    <location>
        <position position="427"/>
    </location>
    <ligand>
        <name>Zn(2+)</name>
        <dbReference type="ChEBI" id="CHEBI:29105"/>
    </ligand>
</feature>
<keyword evidence="12" id="KW-1185">Reference proteome</keyword>
<protein>
    <recommendedName>
        <fullName evidence="9">DNA ligase</fullName>
        <ecNumber evidence="9">6.5.1.2</ecNumber>
    </recommendedName>
    <alternativeName>
        <fullName evidence="9">Polydeoxyribonucleotide synthase [NAD(+)]</fullName>
    </alternativeName>
</protein>
<evidence type="ECO:0000256" key="3">
    <source>
        <dbReference type="ARBA" id="ARBA00022723"/>
    </source>
</evidence>
<comment type="cofactor">
    <cofactor evidence="9">
        <name>Mg(2+)</name>
        <dbReference type="ChEBI" id="CHEBI:18420"/>
    </cofactor>
    <cofactor evidence="9">
        <name>Mn(2+)</name>
        <dbReference type="ChEBI" id="CHEBI:29035"/>
    </cofactor>
</comment>
<keyword evidence="7 9" id="KW-0234">DNA repair</keyword>
<dbReference type="PIRSF" id="PIRSF001604">
    <property type="entry name" value="LigA"/>
    <property type="match status" value="1"/>
</dbReference>
<evidence type="ECO:0000256" key="2">
    <source>
        <dbReference type="ARBA" id="ARBA00022705"/>
    </source>
</evidence>
<dbReference type="Pfam" id="PF00533">
    <property type="entry name" value="BRCT"/>
    <property type="match status" value="1"/>
</dbReference>
<dbReference type="Gene3D" id="1.10.150.20">
    <property type="entry name" value="5' to 3' exonuclease, C-terminal subdomain"/>
    <property type="match status" value="2"/>
</dbReference>
<dbReference type="SUPFAM" id="SSF56091">
    <property type="entry name" value="DNA ligase/mRNA capping enzyme, catalytic domain"/>
    <property type="match status" value="1"/>
</dbReference>
<dbReference type="InterPro" id="IPR012340">
    <property type="entry name" value="NA-bd_OB-fold"/>
</dbReference>
<proteinExistence type="inferred from homology"/>
<evidence type="ECO:0000256" key="9">
    <source>
        <dbReference type="HAMAP-Rule" id="MF_01588"/>
    </source>
</evidence>
<comment type="similarity">
    <text evidence="9">Belongs to the NAD-dependent DNA ligase family. LigA subfamily.</text>
</comment>
<dbReference type="Gene3D" id="2.40.50.140">
    <property type="entry name" value="Nucleic acid-binding proteins"/>
    <property type="match status" value="1"/>
</dbReference>
<dbReference type="Proteomes" id="UP000320806">
    <property type="component" value="Unassembled WGS sequence"/>
</dbReference>
<evidence type="ECO:0000256" key="4">
    <source>
        <dbReference type="ARBA" id="ARBA00022763"/>
    </source>
</evidence>
<dbReference type="GO" id="GO:0046872">
    <property type="term" value="F:metal ion binding"/>
    <property type="evidence" value="ECO:0007669"/>
    <property type="project" value="UniProtKB-KW"/>
</dbReference>
<dbReference type="Pfam" id="PF03120">
    <property type="entry name" value="OB_DNA_ligase"/>
    <property type="match status" value="1"/>
</dbReference>
<evidence type="ECO:0000259" key="10">
    <source>
        <dbReference type="PROSITE" id="PS50172"/>
    </source>
</evidence>
<dbReference type="InterPro" id="IPR013839">
    <property type="entry name" value="DNAligase_adenylation"/>
</dbReference>
<keyword evidence="5 9" id="KW-0862">Zinc</keyword>
<sequence length="684" mass="72498">MNITSRTEFDATITQIVEASTAYYTDGTSNLSDAQFDSLYDAASAYAEQQGIDAPELAKVASGSVSGDVAHSVPMLSLEKVTEDTAALTTWMTKSGIEQFSVEPKLDGLAVVIRYRNGKPVQMVTRGDGSHGEDVTYALESIDNIPAFVGGPSHHKGGISTRDIRGFDLEVRGEAVFTHDQFEGANVLREQHGDPVFANARNGVAGTLRGAKSRDYLIPFSFYAYDQIGLDTAPHTDSMDDLEAFGFATAAGLLGRRGPHDMGQVVTEVQAWAGAEPNVDTDGIVVKADRTSDRVRLGIGSRTPRWAIAYKYATQQVTSTLLEVEWTIGRTGRLTPRARIEPVELTGSTVTYASLHNPDDISRKGFMLGDTVIVKKAGEIIPRLEAPVVAHRDGSQTPIDVPAVCPNCGSNFDTTQAVWRCVRGRGCAAVESVAYAVSRDALDIDGLSTSLVKRMIDQGVVTDLADLFTLTAAQVAAVSSDKVYGDTAQNRKADRVGQSVPVGSTVAGNIVTQIEKAKTAGLARVITSLGVRGTGRSMSRRLAKHFGSMDALRAASVEELATVEKIGTIKAAMIVDELAELASVIDRMSAAGVVMQDAPASRATTDACSQPLAGMSVCVTGSMVLRTRSEMNETVESLGGRAASSVSKSTSLLVAGPGAGSKLDKAATLGVRVMTEDEFIAEYL</sequence>
<dbReference type="OrthoDB" id="9759736at2"/>
<dbReference type="RefSeq" id="WP_141928307.1">
    <property type="nucleotide sequence ID" value="NZ_BAABCI010000029.1"/>
</dbReference>
<comment type="caution">
    <text evidence="9">Lacks conserved residue(s) required for the propagation of feature annotation.</text>
</comment>
<evidence type="ECO:0000256" key="1">
    <source>
        <dbReference type="ARBA" id="ARBA00022598"/>
    </source>
</evidence>
<dbReference type="AlphaFoldDB" id="A0A542EGZ8"/>
<dbReference type="NCBIfam" id="NF005932">
    <property type="entry name" value="PRK07956.1"/>
    <property type="match status" value="1"/>
</dbReference>
<evidence type="ECO:0000256" key="5">
    <source>
        <dbReference type="ARBA" id="ARBA00022833"/>
    </source>
</evidence>
<evidence type="ECO:0000313" key="12">
    <source>
        <dbReference type="Proteomes" id="UP000320806"/>
    </source>
</evidence>
<dbReference type="InterPro" id="IPR036420">
    <property type="entry name" value="BRCT_dom_sf"/>
</dbReference>
<evidence type="ECO:0000256" key="6">
    <source>
        <dbReference type="ARBA" id="ARBA00023027"/>
    </source>
</evidence>
<dbReference type="InterPro" id="IPR004150">
    <property type="entry name" value="NAD_DNA_ligase_OB"/>
</dbReference>
<accession>A0A542EGZ8</accession>
<keyword evidence="2 9" id="KW-0235">DNA replication</keyword>
<dbReference type="InterPro" id="IPR013840">
    <property type="entry name" value="DNAligase_N"/>
</dbReference>
<dbReference type="GO" id="GO:0006281">
    <property type="term" value="P:DNA repair"/>
    <property type="evidence" value="ECO:0007669"/>
    <property type="project" value="UniProtKB-KW"/>
</dbReference>
<comment type="function">
    <text evidence="9">DNA ligase that catalyzes the formation of phosphodiester linkages between 5'-phosphoryl and 3'-hydroxyl groups in double-stranded DNA using NAD as a coenzyme and as the energy source for the reaction. It is essential for DNA replication and repair of damaged DNA.</text>
</comment>
<dbReference type="NCBIfam" id="TIGR00575">
    <property type="entry name" value="dnlj"/>
    <property type="match status" value="1"/>
</dbReference>
<keyword evidence="3 9" id="KW-0479">Metal-binding</keyword>
<dbReference type="SUPFAM" id="SSF52113">
    <property type="entry name" value="BRCT domain"/>
    <property type="match status" value="1"/>
</dbReference>
<evidence type="ECO:0000256" key="8">
    <source>
        <dbReference type="ARBA" id="ARBA00034005"/>
    </source>
</evidence>
<dbReference type="Gene3D" id="3.30.1490.70">
    <property type="match status" value="1"/>
</dbReference>
<feature type="binding site" evidence="9">
    <location>
        <position position="311"/>
    </location>
    <ligand>
        <name>NAD(+)</name>
        <dbReference type="ChEBI" id="CHEBI:57540"/>
    </ligand>
</feature>
<feature type="binding site" evidence="9">
    <location>
        <position position="287"/>
    </location>
    <ligand>
        <name>NAD(+)</name>
        <dbReference type="ChEBI" id="CHEBI:57540"/>
    </ligand>
</feature>
<keyword evidence="9" id="KW-0460">Magnesium</keyword>
<dbReference type="SMART" id="SM00292">
    <property type="entry name" value="BRCT"/>
    <property type="match status" value="1"/>
</dbReference>
<dbReference type="HAMAP" id="MF_01588">
    <property type="entry name" value="DNA_ligase_A"/>
    <property type="match status" value="1"/>
</dbReference>
<dbReference type="PROSITE" id="PS50172">
    <property type="entry name" value="BRCT"/>
    <property type="match status" value="1"/>
</dbReference>
<dbReference type="SUPFAM" id="SSF50249">
    <property type="entry name" value="Nucleic acid-binding proteins"/>
    <property type="match status" value="1"/>
</dbReference>
<dbReference type="InterPro" id="IPR001357">
    <property type="entry name" value="BRCT_dom"/>
</dbReference>
<keyword evidence="9" id="KW-0464">Manganese</keyword>
<dbReference type="InterPro" id="IPR010994">
    <property type="entry name" value="RuvA_2-like"/>
</dbReference>
<keyword evidence="1 9" id="KW-0436">Ligase</keyword>
<keyword evidence="6 9" id="KW-0520">NAD</keyword>
<feature type="binding site" evidence="9">
    <location>
        <position position="408"/>
    </location>
    <ligand>
        <name>Zn(2+)</name>
        <dbReference type="ChEBI" id="CHEBI:29105"/>
    </ligand>
</feature>
<dbReference type="InterPro" id="IPR001679">
    <property type="entry name" value="DNA_ligase"/>
</dbReference>
<dbReference type="SMART" id="SM00532">
    <property type="entry name" value="LIGANc"/>
    <property type="match status" value="1"/>
</dbReference>
<evidence type="ECO:0000313" key="11">
    <source>
        <dbReference type="EMBL" id="TQJ14506.1"/>
    </source>
</evidence>
<feature type="active site" description="N6-AMP-lysine intermediate" evidence="9">
    <location>
        <position position="105"/>
    </location>
</feature>
<dbReference type="EMBL" id="VFMO01000001">
    <property type="protein sequence ID" value="TQJ14506.1"/>
    <property type="molecule type" value="Genomic_DNA"/>
</dbReference>
<feature type="binding site" evidence="9">
    <location>
        <position position="103"/>
    </location>
    <ligand>
        <name>NAD(+)</name>
        <dbReference type="ChEBI" id="CHEBI:57540"/>
    </ligand>
</feature>
<dbReference type="SUPFAM" id="SSF47781">
    <property type="entry name" value="RuvA domain 2-like"/>
    <property type="match status" value="1"/>
</dbReference>
<dbReference type="Pfam" id="PF01653">
    <property type="entry name" value="DNA_ligase_aden"/>
    <property type="match status" value="1"/>
</dbReference>
<feature type="binding site" evidence="9">
    <location>
        <position position="174"/>
    </location>
    <ligand>
        <name>NAD(+)</name>
        <dbReference type="ChEBI" id="CHEBI:57540"/>
    </ligand>
</feature>
<gene>
    <name evidence="9" type="primary">ligA</name>
    <name evidence="11" type="ORF">FB459_1973</name>
</gene>
<dbReference type="Pfam" id="PF12826">
    <property type="entry name" value="HHH_2"/>
    <property type="match status" value="1"/>
</dbReference>
<reference evidence="11 12" key="1">
    <citation type="submission" date="2019-06" db="EMBL/GenBank/DDBJ databases">
        <title>Sequencing the genomes of 1000 actinobacteria strains.</title>
        <authorList>
            <person name="Klenk H.-P."/>
        </authorList>
    </citation>
    <scope>NUCLEOTIDE SEQUENCE [LARGE SCALE GENOMIC DNA]</scope>
    <source>
        <strain evidence="11 12">DSM 19828</strain>
    </source>
</reference>
<dbReference type="CDD" id="cd17748">
    <property type="entry name" value="BRCT_DNA_ligase_like"/>
    <property type="match status" value="1"/>
</dbReference>
<feature type="domain" description="BRCT" evidence="10">
    <location>
        <begin position="607"/>
        <end position="684"/>
    </location>
</feature>
<dbReference type="GO" id="GO:0003911">
    <property type="term" value="F:DNA ligase (NAD+) activity"/>
    <property type="evidence" value="ECO:0007669"/>
    <property type="project" value="UniProtKB-UniRule"/>
</dbReference>
<comment type="caution">
    <text evidence="11">The sequence shown here is derived from an EMBL/GenBank/DDBJ whole genome shotgun (WGS) entry which is preliminary data.</text>
</comment>
<keyword evidence="4 9" id="KW-0227">DNA damage</keyword>
<feature type="binding site" evidence="9">
    <location>
        <position position="405"/>
    </location>
    <ligand>
        <name>Zn(2+)</name>
        <dbReference type="ChEBI" id="CHEBI:29105"/>
    </ligand>
</feature>
<dbReference type="InterPro" id="IPR041663">
    <property type="entry name" value="DisA/LigA_HHH"/>
</dbReference>
<dbReference type="GO" id="GO:0006260">
    <property type="term" value="P:DNA replication"/>
    <property type="evidence" value="ECO:0007669"/>
    <property type="project" value="UniProtKB-KW"/>
</dbReference>
<feature type="binding site" evidence="9">
    <location>
        <position position="126"/>
    </location>
    <ligand>
        <name>NAD(+)</name>
        <dbReference type="ChEBI" id="CHEBI:57540"/>
    </ligand>
</feature>
<name>A0A542EGZ8_9MICO</name>
<dbReference type="Gene3D" id="3.30.470.30">
    <property type="entry name" value="DNA ligase/mRNA capping enzyme"/>
    <property type="match status" value="1"/>
</dbReference>
<dbReference type="EC" id="6.5.1.2" evidence="9"/>
<feature type="binding site" evidence="9">
    <location>
        <begin position="33"/>
        <end position="37"/>
    </location>
    <ligand>
        <name>NAD(+)</name>
        <dbReference type="ChEBI" id="CHEBI:57540"/>
    </ligand>
</feature>